<keyword evidence="3 4" id="KW-0862">Zinc</keyword>
<dbReference type="Gene3D" id="3.30.1370.210">
    <property type="match status" value="1"/>
</dbReference>
<reference evidence="7" key="1">
    <citation type="journal article" date="2023" name="Science">
        <title>Elucidation of the pathway for biosynthesis of saponin adjuvants from the soapbark tree.</title>
        <authorList>
            <person name="Reed J."/>
            <person name="Orme A."/>
            <person name="El-Demerdash A."/>
            <person name="Owen C."/>
            <person name="Martin L.B.B."/>
            <person name="Misra R.C."/>
            <person name="Kikuchi S."/>
            <person name="Rejzek M."/>
            <person name="Martin A.C."/>
            <person name="Harkess A."/>
            <person name="Leebens-Mack J."/>
            <person name="Louveau T."/>
            <person name="Stephenson M.J."/>
            <person name="Osbourn A."/>
        </authorList>
    </citation>
    <scope>NUCLEOTIDE SEQUENCE</scope>
    <source>
        <strain evidence="7">S10</strain>
    </source>
</reference>
<sequence>MSGSGRRRSSKWDLRDDLEFASKNHQLQSGWPYSEGNDKLKSRHDFRSKEPFSGGRASRKADIINRDYNRSLDATVTYNGGASYDSRMSPVLEEWTHRSHSQSPRNGWGRSFRSRSRSRSRSWSRSRSPIHGLRQDSAVHDRSRSRPRGAALVCRDFAAGKCRRGSNCHFLHHDYESNEDTWEGRHMKDGAPRYPAPLDSKDCSVRSGRSNEPCINFARGKCRIGASCKYIHHGNLDGFSKGSLDELTREREFDRRNRDNSFDRGGGHDPQRSVSTPCKFFGAGNCRKGKYCRFSHDSQARVSPNGRYRDERRRTYSGEDQVLDDAKWSGALSPDGRSRDDRWGKDNNTIDVGKAWDGPKRIEIVSVSDNTKLCDDKNGNMSWPEPGFTTLPGGDGWGHSLDKNKVRGDQIVDNEKKEGNQWKIENAGTSMEIPESKVTEKWLGDDMSPDWNYTVEPSNPVKDDHIQKTQGLTLSNTYLATNKCDRQSNCFRRRLKSQWTKCKCFVFFELPCSGTK</sequence>
<evidence type="ECO:0000256" key="3">
    <source>
        <dbReference type="ARBA" id="ARBA00022833"/>
    </source>
</evidence>
<dbReference type="AlphaFoldDB" id="A0AAD7KT88"/>
<dbReference type="EMBL" id="JARAOO010000013">
    <property type="protein sequence ID" value="KAJ7945261.1"/>
    <property type="molecule type" value="Genomic_DNA"/>
</dbReference>
<feature type="zinc finger region" description="C3H1-type" evidence="4">
    <location>
        <begin position="153"/>
        <end position="176"/>
    </location>
</feature>
<feature type="region of interest" description="Disordered" evidence="5">
    <location>
        <begin position="250"/>
        <end position="274"/>
    </location>
</feature>
<keyword evidence="8" id="KW-1185">Reference proteome</keyword>
<name>A0AAD7KT88_QUISA</name>
<feature type="zinc finger region" description="C3H1-type" evidence="4">
    <location>
        <begin position="272"/>
        <end position="299"/>
    </location>
</feature>
<keyword evidence="1 4" id="KW-0479">Metal-binding</keyword>
<dbReference type="Gene3D" id="2.30.30.1190">
    <property type="match status" value="1"/>
</dbReference>
<feature type="compositionally biased region" description="Basic residues" evidence="5">
    <location>
        <begin position="112"/>
        <end position="124"/>
    </location>
</feature>
<evidence type="ECO:0000313" key="7">
    <source>
        <dbReference type="EMBL" id="KAJ7945261.1"/>
    </source>
</evidence>
<dbReference type="EMBL" id="JARAOO010000013">
    <property type="protein sequence ID" value="KAJ7945260.1"/>
    <property type="molecule type" value="Genomic_DNA"/>
</dbReference>
<dbReference type="InterPro" id="IPR052650">
    <property type="entry name" value="Zinc_finger_CCCH"/>
</dbReference>
<dbReference type="Pfam" id="PF00642">
    <property type="entry name" value="zf-CCCH"/>
    <property type="match status" value="2"/>
</dbReference>
<feature type="region of interest" description="Disordered" evidence="5">
    <location>
        <begin position="25"/>
        <end position="58"/>
    </location>
</feature>
<dbReference type="SUPFAM" id="SSF90229">
    <property type="entry name" value="CCCH zinc finger"/>
    <property type="match status" value="2"/>
</dbReference>
<evidence type="ECO:0000256" key="4">
    <source>
        <dbReference type="PROSITE-ProRule" id="PRU00723"/>
    </source>
</evidence>
<evidence type="ECO:0000256" key="2">
    <source>
        <dbReference type="ARBA" id="ARBA00022771"/>
    </source>
</evidence>
<protein>
    <submittedName>
        <fullName evidence="7">Zinc finger CCCH domain-containing protein 38</fullName>
    </submittedName>
</protein>
<feature type="region of interest" description="Disordered" evidence="5">
    <location>
        <begin position="300"/>
        <end position="321"/>
    </location>
</feature>
<keyword evidence="2 4" id="KW-0863">Zinc-finger</keyword>
<organism evidence="7 8">
    <name type="scientific">Quillaja saponaria</name>
    <name type="common">Soap bark tree</name>
    <dbReference type="NCBI Taxonomy" id="32244"/>
    <lineage>
        <taxon>Eukaryota</taxon>
        <taxon>Viridiplantae</taxon>
        <taxon>Streptophyta</taxon>
        <taxon>Embryophyta</taxon>
        <taxon>Tracheophyta</taxon>
        <taxon>Spermatophyta</taxon>
        <taxon>Magnoliopsida</taxon>
        <taxon>eudicotyledons</taxon>
        <taxon>Gunneridae</taxon>
        <taxon>Pentapetalae</taxon>
        <taxon>rosids</taxon>
        <taxon>fabids</taxon>
        <taxon>Fabales</taxon>
        <taxon>Quillajaceae</taxon>
        <taxon>Quillaja</taxon>
    </lineage>
</organism>
<dbReference type="InterPro" id="IPR036855">
    <property type="entry name" value="Znf_CCCH_sf"/>
</dbReference>
<evidence type="ECO:0000256" key="5">
    <source>
        <dbReference type="SAM" id="MobiDB-lite"/>
    </source>
</evidence>
<dbReference type="Pfam" id="PF14608">
    <property type="entry name" value="zf-CCCH_2"/>
    <property type="match status" value="1"/>
</dbReference>
<feature type="compositionally biased region" description="Basic and acidic residues" evidence="5">
    <location>
        <begin position="133"/>
        <end position="144"/>
    </location>
</feature>
<evidence type="ECO:0000256" key="1">
    <source>
        <dbReference type="ARBA" id="ARBA00022723"/>
    </source>
</evidence>
<evidence type="ECO:0000313" key="8">
    <source>
        <dbReference type="Proteomes" id="UP001163823"/>
    </source>
</evidence>
<feature type="zinc finger region" description="C3H1-type" evidence="4">
    <location>
        <begin position="208"/>
        <end position="235"/>
    </location>
</feature>
<feature type="compositionally biased region" description="Basic and acidic residues" evidence="5">
    <location>
        <begin position="250"/>
        <end position="271"/>
    </location>
</feature>
<gene>
    <name evidence="7" type="ORF">O6P43_030348</name>
</gene>
<feature type="domain" description="C3H1-type" evidence="6">
    <location>
        <begin position="272"/>
        <end position="299"/>
    </location>
</feature>
<feature type="domain" description="C3H1-type" evidence="6">
    <location>
        <begin position="153"/>
        <end position="176"/>
    </location>
</feature>
<dbReference type="Proteomes" id="UP001163823">
    <property type="component" value="Chromosome 13"/>
</dbReference>
<dbReference type="KEGG" id="qsa:O6P43_030348"/>
<dbReference type="GO" id="GO:0008270">
    <property type="term" value="F:zinc ion binding"/>
    <property type="evidence" value="ECO:0007669"/>
    <property type="project" value="UniProtKB-KW"/>
</dbReference>
<dbReference type="InterPro" id="IPR000571">
    <property type="entry name" value="Znf_CCCH"/>
</dbReference>
<feature type="compositionally biased region" description="Basic and acidic residues" evidence="5">
    <location>
        <begin position="36"/>
        <end position="50"/>
    </location>
</feature>
<dbReference type="PANTHER" id="PTHR36886:SF8">
    <property type="entry name" value="ZINC FINGER CCCH DOMAIN-CONTAINING PROTEIN 38"/>
    <property type="match status" value="1"/>
</dbReference>
<feature type="domain" description="C3H1-type" evidence="6">
    <location>
        <begin position="208"/>
        <end position="235"/>
    </location>
</feature>
<dbReference type="PROSITE" id="PS50103">
    <property type="entry name" value="ZF_C3H1"/>
    <property type="match status" value="3"/>
</dbReference>
<proteinExistence type="predicted"/>
<dbReference type="PANTHER" id="PTHR36886">
    <property type="entry name" value="PROTEIN FRIGIDA-ESSENTIAL 1"/>
    <property type="match status" value="1"/>
</dbReference>
<dbReference type="SMART" id="SM00356">
    <property type="entry name" value="ZnF_C3H1"/>
    <property type="match status" value="3"/>
</dbReference>
<accession>A0AAD7KT88</accession>
<evidence type="ECO:0000259" key="6">
    <source>
        <dbReference type="PROSITE" id="PS50103"/>
    </source>
</evidence>
<feature type="compositionally biased region" description="Basic and acidic residues" evidence="5">
    <location>
        <begin position="307"/>
        <end position="317"/>
    </location>
</feature>
<feature type="region of interest" description="Disordered" evidence="5">
    <location>
        <begin position="95"/>
        <end position="145"/>
    </location>
</feature>
<comment type="caution">
    <text evidence="7">The sequence shown here is derived from an EMBL/GenBank/DDBJ whole genome shotgun (WGS) entry which is preliminary data.</text>
</comment>